<dbReference type="EMBL" id="JABELV010000151">
    <property type="protein sequence ID" value="KAG7529398.1"/>
    <property type="molecule type" value="Genomic_DNA"/>
</dbReference>
<feature type="compositionally biased region" description="Polar residues" evidence="5">
    <location>
        <begin position="433"/>
        <end position="443"/>
    </location>
</feature>
<evidence type="ECO:0000259" key="6">
    <source>
        <dbReference type="PROSITE" id="PS50103"/>
    </source>
</evidence>
<evidence type="ECO:0000256" key="3">
    <source>
        <dbReference type="ARBA" id="ARBA00022833"/>
    </source>
</evidence>
<evidence type="ECO:0000256" key="4">
    <source>
        <dbReference type="PROSITE-ProRule" id="PRU00723"/>
    </source>
</evidence>
<keyword evidence="3 4" id="KW-0862">Zinc</keyword>
<dbReference type="Pfam" id="PF10453">
    <property type="entry name" value="NUFIP1"/>
    <property type="match status" value="1"/>
</dbReference>
<dbReference type="GO" id="GO:0003723">
    <property type="term" value="F:RNA binding"/>
    <property type="evidence" value="ECO:0007669"/>
    <property type="project" value="InterPro"/>
</dbReference>
<feature type="region of interest" description="Disordered" evidence="5">
    <location>
        <begin position="120"/>
        <end position="202"/>
    </location>
</feature>
<dbReference type="Proteomes" id="UP000812966">
    <property type="component" value="Unassembled WGS sequence"/>
</dbReference>
<sequence length="575" mass="62921">MPPRQQTRNEGGSKPLIPHPSLPANPMTYQTNRIPVSAASHPPSYSQPHIPQGLPMMQNFMQPAPMMYAPTGIPIPGYLPPQGHYNPAMAFRQAIFQQPVYGIPTHTPEGYSYSATYLQQQQQQRFQPGPQPIATTSKLPTPSSNTESSRPAKRARPNPPSVNDPAPSTDIKPKLNAAPTASGTIPTRTKLPLRKGQSEASQGFWRNCTSPGCAYVGPDKEVIVHEQDRHLLFKDSNKVKVSEEEEEAARRVGGPRPAITGTSIVLETDEDIARWIAERKARWPTSSRVAQKEKERQEKIDRGELDPNEGRNNGRSRGRGRGRGTGRGRGLAERGQTRGRGRGQRGRDSGYGGRAGIKEGDDQEEVQDDDDDSEESSEDGSTDSDQDEEDQEASQKGDAVDTGNDDEDEEDDDDDAPPETHDVRTRVAAIDTTKASLQTNEADSSMVSAGRRAVCRSYARTGRCKFGNKCRYEHTASGKEREPAIDTSVESIPINPFARPSLLGAMLERPMQQTLLTLTEAIDFIVDNDFFDGVELVPGQAEEMERTLNKITEVESATTSVVAGAQPGNVQDESG</sequence>
<evidence type="ECO:0000313" key="8">
    <source>
        <dbReference type="Proteomes" id="UP000812966"/>
    </source>
</evidence>
<dbReference type="GO" id="GO:0008270">
    <property type="term" value="F:zinc ion binding"/>
    <property type="evidence" value="ECO:0007669"/>
    <property type="project" value="UniProtKB-KW"/>
</dbReference>
<feature type="domain" description="C3H1-type" evidence="6">
    <location>
        <begin position="449"/>
        <end position="477"/>
    </location>
</feature>
<feature type="compositionally biased region" description="Acidic residues" evidence="5">
    <location>
        <begin position="403"/>
        <end position="417"/>
    </location>
</feature>
<feature type="zinc finger region" description="C3H1-type" evidence="4">
    <location>
        <begin position="449"/>
        <end position="477"/>
    </location>
</feature>
<gene>
    <name evidence="7" type="ORF">FFLO_05670</name>
</gene>
<dbReference type="InterPro" id="IPR036855">
    <property type="entry name" value="Znf_CCCH_sf"/>
</dbReference>
<dbReference type="InterPro" id="IPR039136">
    <property type="entry name" value="NUFIP1-like"/>
</dbReference>
<evidence type="ECO:0000313" key="7">
    <source>
        <dbReference type="EMBL" id="KAG7529398.1"/>
    </source>
</evidence>
<dbReference type="GO" id="GO:0005634">
    <property type="term" value="C:nucleus"/>
    <property type="evidence" value="ECO:0007669"/>
    <property type="project" value="TreeGrafter"/>
</dbReference>
<proteinExistence type="predicted"/>
<dbReference type="Pfam" id="PF25585">
    <property type="entry name" value="zf-CCCH_DUS3L"/>
    <property type="match status" value="1"/>
</dbReference>
<dbReference type="AlphaFoldDB" id="A0A8K0NL86"/>
<feature type="compositionally biased region" description="Polar residues" evidence="5">
    <location>
        <begin position="1"/>
        <end position="10"/>
    </location>
</feature>
<dbReference type="OrthoDB" id="273070at2759"/>
<feature type="compositionally biased region" description="Polar residues" evidence="5">
    <location>
        <begin position="133"/>
        <end position="149"/>
    </location>
</feature>
<keyword evidence="1 4" id="KW-0479">Metal-binding</keyword>
<comment type="caution">
    <text evidence="7">The sequence shown here is derived from an EMBL/GenBank/DDBJ whole genome shotgun (WGS) entry which is preliminary data.</text>
</comment>
<protein>
    <recommendedName>
        <fullName evidence="6">C3H1-type domain-containing protein</fullName>
    </recommendedName>
</protein>
<feature type="region of interest" description="Disordered" evidence="5">
    <location>
        <begin position="239"/>
        <end position="262"/>
    </location>
</feature>
<name>A0A8K0NL86_9TREE</name>
<dbReference type="SUPFAM" id="SSF90229">
    <property type="entry name" value="CCCH zinc finger"/>
    <property type="match status" value="1"/>
</dbReference>
<dbReference type="Gene3D" id="4.10.1000.10">
    <property type="entry name" value="Zinc finger, CCCH-type"/>
    <property type="match status" value="1"/>
</dbReference>
<keyword evidence="8" id="KW-1185">Reference proteome</keyword>
<dbReference type="PROSITE" id="PS50103">
    <property type="entry name" value="ZF_C3H1"/>
    <property type="match status" value="1"/>
</dbReference>
<feature type="region of interest" description="Disordered" evidence="5">
    <location>
        <begin position="1"/>
        <end position="29"/>
    </location>
</feature>
<feature type="compositionally biased region" description="Basic and acidic residues" evidence="5">
    <location>
        <begin position="290"/>
        <end position="309"/>
    </location>
</feature>
<feature type="compositionally biased region" description="Basic residues" evidence="5">
    <location>
        <begin position="314"/>
        <end position="326"/>
    </location>
</feature>
<dbReference type="InterPro" id="IPR019496">
    <property type="entry name" value="NUFIP1_cons_dom"/>
</dbReference>
<dbReference type="InterPro" id="IPR000571">
    <property type="entry name" value="Znf_CCCH"/>
</dbReference>
<evidence type="ECO:0000256" key="2">
    <source>
        <dbReference type="ARBA" id="ARBA00022771"/>
    </source>
</evidence>
<reference evidence="7" key="1">
    <citation type="submission" date="2020-04" db="EMBL/GenBank/DDBJ databases">
        <title>Analysis of mating type loci in Filobasidium floriforme.</title>
        <authorList>
            <person name="Nowrousian M."/>
        </authorList>
    </citation>
    <scope>NUCLEOTIDE SEQUENCE</scope>
    <source>
        <strain evidence="7">CBS 6242</strain>
    </source>
</reference>
<accession>A0A8K0NL86</accession>
<organism evidence="7 8">
    <name type="scientific">Filobasidium floriforme</name>
    <dbReference type="NCBI Taxonomy" id="5210"/>
    <lineage>
        <taxon>Eukaryota</taxon>
        <taxon>Fungi</taxon>
        <taxon>Dikarya</taxon>
        <taxon>Basidiomycota</taxon>
        <taxon>Agaricomycotina</taxon>
        <taxon>Tremellomycetes</taxon>
        <taxon>Filobasidiales</taxon>
        <taxon>Filobasidiaceae</taxon>
        <taxon>Filobasidium</taxon>
    </lineage>
</organism>
<evidence type="ECO:0000256" key="5">
    <source>
        <dbReference type="SAM" id="MobiDB-lite"/>
    </source>
</evidence>
<feature type="region of interest" description="Disordered" evidence="5">
    <location>
        <begin position="278"/>
        <end position="443"/>
    </location>
</feature>
<evidence type="ECO:0000256" key="1">
    <source>
        <dbReference type="ARBA" id="ARBA00022723"/>
    </source>
</evidence>
<keyword evidence="2 4" id="KW-0863">Zinc-finger</keyword>
<dbReference type="GO" id="GO:0000492">
    <property type="term" value="P:box C/D snoRNP assembly"/>
    <property type="evidence" value="ECO:0007669"/>
    <property type="project" value="TreeGrafter"/>
</dbReference>
<dbReference type="SMART" id="SM00356">
    <property type="entry name" value="ZnF_C3H1"/>
    <property type="match status" value="1"/>
</dbReference>
<dbReference type="PANTHER" id="PTHR13309">
    <property type="entry name" value="NUCLEAR FRAGILE X MENTAL RETARDATION PROTEIN INTERACTING PROTEIN 1"/>
    <property type="match status" value="1"/>
</dbReference>
<feature type="compositionally biased region" description="Acidic residues" evidence="5">
    <location>
        <begin position="361"/>
        <end position="392"/>
    </location>
</feature>
<dbReference type="PANTHER" id="PTHR13309:SF0">
    <property type="entry name" value="FMR1-INTERACTING PROTEIN NUFIP1"/>
    <property type="match status" value="1"/>
</dbReference>